<feature type="repeat" description="Pumilio" evidence="2">
    <location>
        <begin position="1120"/>
        <end position="1155"/>
    </location>
</feature>
<evidence type="ECO:0000256" key="1">
    <source>
        <dbReference type="ARBA" id="ARBA00022737"/>
    </source>
</evidence>
<feature type="compositionally biased region" description="Polar residues" evidence="3">
    <location>
        <begin position="671"/>
        <end position="690"/>
    </location>
</feature>
<dbReference type="InParanoid" id="A0A7F5RFL3"/>
<evidence type="ECO:0000259" key="5">
    <source>
        <dbReference type="PROSITE" id="PS50303"/>
    </source>
</evidence>
<keyword evidence="6" id="KW-1185">Reference proteome</keyword>
<dbReference type="GO" id="GO:0005737">
    <property type="term" value="C:cytoplasm"/>
    <property type="evidence" value="ECO:0007669"/>
    <property type="project" value="TreeGrafter"/>
</dbReference>
<dbReference type="FunCoup" id="A0A7F5RFL3">
    <property type="interactions" value="1182"/>
</dbReference>
<name>A0A7F5RFL3_AGRPL</name>
<keyword evidence="4" id="KW-1133">Transmembrane helix</keyword>
<evidence type="ECO:0000256" key="3">
    <source>
        <dbReference type="SAM" id="MobiDB-lite"/>
    </source>
</evidence>
<feature type="region of interest" description="Disordered" evidence="3">
    <location>
        <begin position="1"/>
        <end position="49"/>
    </location>
</feature>
<proteinExistence type="predicted"/>
<feature type="repeat" description="Pumilio" evidence="2">
    <location>
        <begin position="1228"/>
        <end position="1262"/>
    </location>
</feature>
<feature type="region of interest" description="Disordered" evidence="3">
    <location>
        <begin position="259"/>
        <end position="284"/>
    </location>
</feature>
<feature type="region of interest" description="Disordered" evidence="3">
    <location>
        <begin position="671"/>
        <end position="704"/>
    </location>
</feature>
<feature type="repeat" description="Pumilio" evidence="2">
    <location>
        <begin position="928"/>
        <end position="965"/>
    </location>
</feature>
<dbReference type="PANTHER" id="PTHR12537:SF12">
    <property type="entry name" value="MATERNAL PROTEIN PUMILIO"/>
    <property type="match status" value="1"/>
</dbReference>
<dbReference type="AlphaFoldDB" id="A0A7F5RFL3"/>
<dbReference type="GO" id="GO:0010608">
    <property type="term" value="P:post-transcriptional regulation of gene expression"/>
    <property type="evidence" value="ECO:0007669"/>
    <property type="project" value="TreeGrafter"/>
</dbReference>
<feature type="repeat" description="Pumilio" evidence="2">
    <location>
        <begin position="856"/>
        <end position="891"/>
    </location>
</feature>
<dbReference type="PANTHER" id="PTHR12537">
    <property type="entry name" value="RNA BINDING PROTEIN PUMILIO-RELATED"/>
    <property type="match status" value="1"/>
</dbReference>
<protein>
    <submittedName>
        <fullName evidence="7">Pumilio homolog 2</fullName>
    </submittedName>
</protein>
<feature type="transmembrane region" description="Helical" evidence="4">
    <location>
        <begin position="962"/>
        <end position="985"/>
    </location>
</feature>
<dbReference type="InterPro" id="IPR033712">
    <property type="entry name" value="Pumilio_RNA-bd"/>
</dbReference>
<dbReference type="InterPro" id="IPR033133">
    <property type="entry name" value="PUM-HD"/>
</dbReference>
<evidence type="ECO:0000313" key="7">
    <source>
        <dbReference type="RefSeq" id="XP_025834700.1"/>
    </source>
</evidence>
<dbReference type="KEGG" id="apln:108735761"/>
<accession>A0A7F5RFL3</accession>
<dbReference type="Gene3D" id="1.25.10.10">
    <property type="entry name" value="Leucine-rich Repeat Variant"/>
    <property type="match status" value="2"/>
</dbReference>
<dbReference type="SUPFAM" id="SSF48371">
    <property type="entry name" value="ARM repeat"/>
    <property type="match status" value="2"/>
</dbReference>
<dbReference type="InterPro" id="IPR011989">
    <property type="entry name" value="ARM-like"/>
</dbReference>
<feature type="compositionally biased region" description="Gly residues" evidence="3">
    <location>
        <begin position="1"/>
        <end position="10"/>
    </location>
</feature>
<evidence type="ECO:0000256" key="2">
    <source>
        <dbReference type="PROSITE-ProRule" id="PRU00317"/>
    </source>
</evidence>
<feature type="repeat" description="Pumilio" evidence="2">
    <location>
        <begin position="820"/>
        <end position="855"/>
    </location>
</feature>
<organism evidence="6 7">
    <name type="scientific">Agrilus planipennis</name>
    <name type="common">Emerald ash borer</name>
    <name type="synonym">Agrilus marcopoli</name>
    <dbReference type="NCBI Taxonomy" id="224129"/>
    <lineage>
        <taxon>Eukaryota</taxon>
        <taxon>Metazoa</taxon>
        <taxon>Ecdysozoa</taxon>
        <taxon>Arthropoda</taxon>
        <taxon>Hexapoda</taxon>
        <taxon>Insecta</taxon>
        <taxon>Pterygota</taxon>
        <taxon>Neoptera</taxon>
        <taxon>Endopterygota</taxon>
        <taxon>Coleoptera</taxon>
        <taxon>Polyphaga</taxon>
        <taxon>Elateriformia</taxon>
        <taxon>Buprestoidea</taxon>
        <taxon>Buprestidae</taxon>
        <taxon>Agrilinae</taxon>
        <taxon>Agrilus</taxon>
    </lineage>
</organism>
<sequence>MKWLGDGGGDVSLRSDMDRSPQRSQDDASVGYVFQRPPDPEFSTFSQKQPRWALGDDSIIDVSNIHDKWKYPSTNKVATPPNSVSYMGPGSAMPGLYDMLHSKNIPPEQQQQQYIYYPSQMPRGMPVPPQYLPQTLSQHLPMQQGQIAPAAKKLWGLEGKDGKSLALHHLNHHDGVWRDSTWAAPGDHAVSTALAMSRRTGGGGFAGGDTGSILSPRSSDTGGLGVKMVEYVLGSSPTNKDGAGGGGGMVGLEPRMRSLHLDDGKDGKDKPSTPKDASEINGVQGNAVVQQNGQVSDEDKAAFNCYSRTPGSRQPSPAEEELAKNGLAPLDPGVVILKPQEQLPPHLQQLPPHLAPHLGVTLAESVNQHFEHFADQGPQAPYDQQPPQYAPPPQPHQVDSAVLQQQQHNFDVQVSASLLVFLGEGGIQLFRSQQSQAAAAAAAAAAASNPSAAQLQLLQQQQQQQQQYLAAAQQQQAAAAFPQPPYVLNPQQDAAPYLFTAGVPQYYNVGPWVYPAPPAAAAGLIQQGAAAAAAAASNGARRPLTPNGTAEAAAAQQQQVQPQVPGGYIVPYYDQNTPILMAQGAAMRNGTPMRLVSPAPVLVQQQASRQTQAAASLYSSTPQSLYGANVNTTVNGGTLGGVAQGVGSGLFPALHAPPSAPFGSSSLGNIGSPATTTSLPSGLGLNTSTTGRRDSFDRNTSAFSPSLDYRPKWPASYGLGSSPSPLTGSLTPPPTAPLQLGGLVNSRVLSAAPGAEAKYRNSIATGLTANAMFGSTNSLFTKMNSSLTAVSSSLDKGPQGRSRLLEDFRNNRFPNLQLRDLANHIVEFSQDQHGSRFIQQKLERATAAEKQMVFNEILSAAYNLMTDVFGNYVIQKFFEFGTVEQKTTLAQKVRGHVLPLALQMYGCRVIQKALESIPPDQQQEIVKELDGHVLKCVKDQNGNHVVQKCIECVDPTALQISFLFYLFIYCFNFKFLYFICLGLGLNTSTTGRRDSFDRNTSAFSPSLDYRPKWPASYGLGSSPSPLTGSLTPPPTAPLQLGGLVNSRVLSAAPGAEAKYRNSIATGLTANAMFGSTNSLFTKMNSSLTAVSSSLDKGPQGRSRLLEDFRNNRFPNLQLRDLANHIVEFSQDQHGSRFIQQKLERATAAEKQMVFNEILSAAYNLMTDVFGNYVIQKFFEFGTVEQKTTLAQKVRGHVLPLALQMYGCRVIQKALESIPPDQQQEIVKELDGHVLKCVKDQNGNHVVQKCIECVDPTALQVRF</sequence>
<dbReference type="InterPro" id="IPR001313">
    <property type="entry name" value="Pumilio_RNA-bd_rpt"/>
</dbReference>
<feature type="region of interest" description="Disordered" evidence="3">
    <location>
        <begin position="375"/>
        <end position="399"/>
    </location>
</feature>
<dbReference type="GO" id="GO:0005634">
    <property type="term" value="C:nucleus"/>
    <property type="evidence" value="ECO:0007669"/>
    <property type="project" value="TreeGrafter"/>
</dbReference>
<evidence type="ECO:0000313" key="6">
    <source>
        <dbReference type="Proteomes" id="UP000192223"/>
    </source>
</evidence>
<dbReference type="PROSITE" id="PS50303">
    <property type="entry name" value="PUM_HD"/>
    <property type="match status" value="1"/>
</dbReference>
<feature type="repeat" description="Pumilio" evidence="2">
    <location>
        <begin position="892"/>
        <end position="927"/>
    </location>
</feature>
<reference evidence="7" key="1">
    <citation type="submission" date="2025-08" db="UniProtKB">
        <authorList>
            <consortium name="RefSeq"/>
        </authorList>
    </citation>
    <scope>IDENTIFICATION</scope>
    <source>
        <tissue evidence="7">Entire body</tissue>
    </source>
</reference>
<dbReference type="Pfam" id="PF00806">
    <property type="entry name" value="PUF"/>
    <property type="match status" value="8"/>
</dbReference>
<dbReference type="Proteomes" id="UP000192223">
    <property type="component" value="Unplaced"/>
</dbReference>
<dbReference type="PROSITE" id="PS50302">
    <property type="entry name" value="PUM"/>
    <property type="match status" value="8"/>
</dbReference>
<feature type="compositionally biased region" description="Basic and acidic residues" evidence="3">
    <location>
        <begin position="259"/>
        <end position="278"/>
    </location>
</feature>
<dbReference type="RefSeq" id="XP_025834700.1">
    <property type="nucleotide sequence ID" value="XM_025978915.1"/>
</dbReference>
<dbReference type="SMART" id="SM00025">
    <property type="entry name" value="Pumilio"/>
    <property type="match status" value="8"/>
</dbReference>
<feature type="repeat" description="Pumilio" evidence="2">
    <location>
        <begin position="1192"/>
        <end position="1227"/>
    </location>
</feature>
<dbReference type="GO" id="GO:0003730">
    <property type="term" value="F:mRNA 3'-UTR binding"/>
    <property type="evidence" value="ECO:0007669"/>
    <property type="project" value="TreeGrafter"/>
</dbReference>
<dbReference type="InterPro" id="IPR016024">
    <property type="entry name" value="ARM-type_fold"/>
</dbReference>
<keyword evidence="4" id="KW-0472">Membrane</keyword>
<feature type="compositionally biased region" description="Basic and acidic residues" evidence="3">
    <location>
        <begin position="13"/>
        <end position="26"/>
    </location>
</feature>
<dbReference type="CDD" id="cd07920">
    <property type="entry name" value="Pumilio"/>
    <property type="match status" value="1"/>
</dbReference>
<feature type="domain" description="PUM-HD" evidence="5">
    <location>
        <begin position="800"/>
        <end position="1217"/>
    </location>
</feature>
<keyword evidence="4" id="KW-0812">Transmembrane</keyword>
<dbReference type="OrthoDB" id="668540at2759"/>
<keyword evidence="1" id="KW-0677">Repeat</keyword>
<gene>
    <name evidence="7" type="primary">LOC108735761</name>
</gene>
<feature type="compositionally biased region" description="Low complexity" evidence="3">
    <location>
        <begin position="375"/>
        <end position="387"/>
    </location>
</feature>
<feature type="repeat" description="Pumilio" evidence="2">
    <location>
        <begin position="1156"/>
        <end position="1191"/>
    </location>
</feature>
<evidence type="ECO:0000256" key="4">
    <source>
        <dbReference type="SAM" id="Phobius"/>
    </source>
</evidence>
<dbReference type="GeneID" id="108735761"/>